<dbReference type="SUPFAM" id="SSF57756">
    <property type="entry name" value="Retrovirus zinc finger-like domains"/>
    <property type="match status" value="1"/>
</dbReference>
<gene>
    <name evidence="3" type="ORF">Tci_620384</name>
</gene>
<name>A0A699JNC5_TANCI</name>
<dbReference type="PROSITE" id="PS50158">
    <property type="entry name" value="ZF_CCHC"/>
    <property type="match status" value="1"/>
</dbReference>
<dbReference type="SMART" id="SM00343">
    <property type="entry name" value="ZnF_C2HC"/>
    <property type="match status" value="1"/>
</dbReference>
<protein>
    <recommendedName>
        <fullName evidence="2">CCHC-type domain-containing protein</fullName>
    </recommendedName>
</protein>
<feature type="domain" description="CCHC-type" evidence="2">
    <location>
        <begin position="294"/>
        <end position="310"/>
    </location>
</feature>
<dbReference type="Pfam" id="PF00098">
    <property type="entry name" value="zf-CCHC"/>
    <property type="match status" value="1"/>
</dbReference>
<feature type="non-terminal residue" evidence="3">
    <location>
        <position position="1"/>
    </location>
</feature>
<dbReference type="GO" id="GO:0008270">
    <property type="term" value="F:zinc ion binding"/>
    <property type="evidence" value="ECO:0007669"/>
    <property type="project" value="UniProtKB-KW"/>
</dbReference>
<evidence type="ECO:0000259" key="2">
    <source>
        <dbReference type="PROSITE" id="PS50158"/>
    </source>
</evidence>
<dbReference type="InterPro" id="IPR036875">
    <property type="entry name" value="Znf_CCHC_sf"/>
</dbReference>
<feature type="non-terminal residue" evidence="3">
    <location>
        <position position="374"/>
    </location>
</feature>
<sequence>FKKITLIHNTFFSMESQSTPVLSAAKLRILNPNEFDLWKIRIEQYFLMTDYSLCEVIINEDSPKPSIVVEGSTTPTSVLTAEQKLARRNKLKAREKCFGGNTETKKVQRTLLKQQFENFTGSSSEDLDQIHDRLQKLTHTLIWRNKTNLEEHSLDDLFNNLRIYKAEVKNSSSPGNPIQNITFVSSSNTNNTTDSVSAAPSVSAICAQLPVSSHPNIDSLSNAVIFSFFTSQSTSPQLDNKDLKQINVDDLEEMDLRWQMAMLTMRAKRFLQKTGINLGDNRATTMGFDMSKVKCYNCHKKGHFARECRSPKDTRRHVVAEPQRRHVPVETSTSNALVSQCDGIGSYEWSYQAEEEPANFALMAISSSSSFDNK</sequence>
<dbReference type="InterPro" id="IPR001878">
    <property type="entry name" value="Znf_CCHC"/>
</dbReference>
<dbReference type="Gene3D" id="4.10.60.10">
    <property type="entry name" value="Zinc finger, CCHC-type"/>
    <property type="match status" value="1"/>
</dbReference>
<accession>A0A699JNC5</accession>
<reference evidence="3" key="1">
    <citation type="journal article" date="2019" name="Sci. Rep.">
        <title>Draft genome of Tanacetum cinerariifolium, the natural source of mosquito coil.</title>
        <authorList>
            <person name="Yamashiro T."/>
            <person name="Shiraishi A."/>
            <person name="Satake H."/>
            <person name="Nakayama K."/>
        </authorList>
    </citation>
    <scope>NUCLEOTIDE SEQUENCE</scope>
</reference>
<evidence type="ECO:0000313" key="3">
    <source>
        <dbReference type="EMBL" id="GFA48412.1"/>
    </source>
</evidence>
<comment type="caution">
    <text evidence="3">The sequence shown here is derived from an EMBL/GenBank/DDBJ whole genome shotgun (WGS) entry which is preliminary data.</text>
</comment>
<keyword evidence="1" id="KW-0862">Zinc</keyword>
<dbReference type="EMBL" id="BKCJ010432098">
    <property type="protein sequence ID" value="GFA48412.1"/>
    <property type="molecule type" value="Genomic_DNA"/>
</dbReference>
<organism evidence="3">
    <name type="scientific">Tanacetum cinerariifolium</name>
    <name type="common">Dalmatian daisy</name>
    <name type="synonym">Chrysanthemum cinerariifolium</name>
    <dbReference type="NCBI Taxonomy" id="118510"/>
    <lineage>
        <taxon>Eukaryota</taxon>
        <taxon>Viridiplantae</taxon>
        <taxon>Streptophyta</taxon>
        <taxon>Embryophyta</taxon>
        <taxon>Tracheophyta</taxon>
        <taxon>Spermatophyta</taxon>
        <taxon>Magnoliopsida</taxon>
        <taxon>eudicotyledons</taxon>
        <taxon>Gunneridae</taxon>
        <taxon>Pentapetalae</taxon>
        <taxon>asterids</taxon>
        <taxon>campanulids</taxon>
        <taxon>Asterales</taxon>
        <taxon>Asteraceae</taxon>
        <taxon>Asteroideae</taxon>
        <taxon>Anthemideae</taxon>
        <taxon>Anthemidinae</taxon>
        <taxon>Tanacetum</taxon>
    </lineage>
</organism>
<keyword evidence="1" id="KW-0863">Zinc-finger</keyword>
<evidence type="ECO:0000256" key="1">
    <source>
        <dbReference type="PROSITE-ProRule" id="PRU00047"/>
    </source>
</evidence>
<keyword evidence="1" id="KW-0479">Metal-binding</keyword>
<dbReference type="GO" id="GO:0003676">
    <property type="term" value="F:nucleic acid binding"/>
    <property type="evidence" value="ECO:0007669"/>
    <property type="project" value="InterPro"/>
</dbReference>
<dbReference type="AlphaFoldDB" id="A0A699JNC5"/>
<proteinExistence type="predicted"/>